<evidence type="ECO:0000313" key="1">
    <source>
        <dbReference type="EMBL" id="KAL2346044.1"/>
    </source>
</evidence>
<accession>A0ABD1ND51</accession>
<proteinExistence type="predicted"/>
<reference evidence="1 2" key="1">
    <citation type="submission" date="2024-08" db="EMBL/GenBank/DDBJ databases">
        <title>Insights into the chromosomal genome structure of Flemingia macrophylla.</title>
        <authorList>
            <person name="Ding Y."/>
            <person name="Zhao Y."/>
            <person name="Bi W."/>
            <person name="Wu M."/>
            <person name="Zhao G."/>
            <person name="Gong Y."/>
            <person name="Li W."/>
            <person name="Zhang P."/>
        </authorList>
    </citation>
    <scope>NUCLEOTIDE SEQUENCE [LARGE SCALE GENOMIC DNA]</scope>
    <source>
        <strain evidence="1">DYQJB</strain>
        <tissue evidence="1">Leaf</tissue>
    </source>
</reference>
<keyword evidence="2" id="KW-1185">Reference proteome</keyword>
<dbReference type="Proteomes" id="UP001603857">
    <property type="component" value="Unassembled WGS sequence"/>
</dbReference>
<protein>
    <submittedName>
        <fullName evidence="1">Uncharacterized protein</fullName>
    </submittedName>
</protein>
<sequence length="116" mass="13720">MYLLVNPIIRALTRRHAALVTISRDISVLKKEVKTVHAKSQMQTSYQVIKYQRNLRRRAIKPRLLWMCHTLIIKELRMCVQLCMQAAFRDNYQHMPLGQSINILLTKAHALKILRR</sequence>
<organism evidence="1 2">
    <name type="scientific">Flemingia macrophylla</name>
    <dbReference type="NCBI Taxonomy" id="520843"/>
    <lineage>
        <taxon>Eukaryota</taxon>
        <taxon>Viridiplantae</taxon>
        <taxon>Streptophyta</taxon>
        <taxon>Embryophyta</taxon>
        <taxon>Tracheophyta</taxon>
        <taxon>Spermatophyta</taxon>
        <taxon>Magnoliopsida</taxon>
        <taxon>eudicotyledons</taxon>
        <taxon>Gunneridae</taxon>
        <taxon>Pentapetalae</taxon>
        <taxon>rosids</taxon>
        <taxon>fabids</taxon>
        <taxon>Fabales</taxon>
        <taxon>Fabaceae</taxon>
        <taxon>Papilionoideae</taxon>
        <taxon>50 kb inversion clade</taxon>
        <taxon>NPAAA clade</taxon>
        <taxon>indigoferoid/millettioid clade</taxon>
        <taxon>Phaseoleae</taxon>
        <taxon>Flemingia</taxon>
    </lineage>
</organism>
<dbReference type="AlphaFoldDB" id="A0ABD1ND51"/>
<dbReference type="EMBL" id="JBGMDY010000001">
    <property type="protein sequence ID" value="KAL2346044.1"/>
    <property type="molecule type" value="Genomic_DNA"/>
</dbReference>
<name>A0ABD1ND51_9FABA</name>
<gene>
    <name evidence="1" type="ORF">Fmac_000044</name>
</gene>
<evidence type="ECO:0000313" key="2">
    <source>
        <dbReference type="Proteomes" id="UP001603857"/>
    </source>
</evidence>
<comment type="caution">
    <text evidence="1">The sequence shown here is derived from an EMBL/GenBank/DDBJ whole genome shotgun (WGS) entry which is preliminary data.</text>
</comment>